<feature type="binding site" evidence="11">
    <location>
        <position position="35"/>
    </location>
    <ligand>
        <name>NAD(+)</name>
        <dbReference type="ChEBI" id="CHEBI:57540"/>
    </ligand>
</feature>
<dbReference type="GO" id="GO:0000271">
    <property type="term" value="P:polysaccharide biosynthetic process"/>
    <property type="evidence" value="ECO:0007669"/>
    <property type="project" value="InterPro"/>
</dbReference>
<accession>B5Y7P8</accession>
<feature type="domain" description="UDP-glucose/GDP-mannose dehydrogenase C-terminal" evidence="12">
    <location>
        <begin position="331"/>
        <end position="435"/>
    </location>
</feature>
<protein>
    <recommendedName>
        <fullName evidence="4 8">UDP-glucose 6-dehydrogenase</fullName>
        <ecNumber evidence="3 8">1.1.1.22</ecNumber>
    </recommendedName>
</protein>
<evidence type="ECO:0000256" key="1">
    <source>
        <dbReference type="ARBA" id="ARBA00004701"/>
    </source>
</evidence>
<evidence type="ECO:0000256" key="11">
    <source>
        <dbReference type="PIRSR" id="PIRSR500134-3"/>
    </source>
</evidence>
<evidence type="ECO:0000256" key="6">
    <source>
        <dbReference type="ARBA" id="ARBA00023027"/>
    </source>
</evidence>
<dbReference type="Proteomes" id="UP000001732">
    <property type="component" value="Chromosome"/>
</dbReference>
<dbReference type="InterPro" id="IPR001732">
    <property type="entry name" value="UDP-Glc/GDP-Man_DH_N"/>
</dbReference>
<feature type="binding site" evidence="11">
    <location>
        <position position="345"/>
    </location>
    <ligand>
        <name>NAD(+)</name>
        <dbReference type="ChEBI" id="CHEBI:57540"/>
    </ligand>
</feature>
<feature type="binding site" evidence="11">
    <location>
        <position position="122"/>
    </location>
    <ligand>
        <name>NAD(+)</name>
        <dbReference type="ChEBI" id="CHEBI:57540"/>
    </ligand>
</feature>
<dbReference type="InterPro" id="IPR008927">
    <property type="entry name" value="6-PGluconate_DH-like_C_sf"/>
</dbReference>
<evidence type="ECO:0000313" key="13">
    <source>
        <dbReference type="EMBL" id="ACI17801.1"/>
    </source>
</evidence>
<evidence type="ECO:0000256" key="5">
    <source>
        <dbReference type="ARBA" id="ARBA00023002"/>
    </source>
</evidence>
<dbReference type="SUPFAM" id="SSF48179">
    <property type="entry name" value="6-phosphogluconate dehydrogenase C-terminal domain-like"/>
    <property type="match status" value="1"/>
</dbReference>
<dbReference type="InterPro" id="IPR036291">
    <property type="entry name" value="NAD(P)-bd_dom_sf"/>
</dbReference>
<feature type="binding site" evidence="11">
    <location>
        <position position="281"/>
    </location>
    <ligand>
        <name>NAD(+)</name>
        <dbReference type="ChEBI" id="CHEBI:57540"/>
    </ligand>
</feature>
<dbReference type="Gene3D" id="1.20.5.100">
    <property type="entry name" value="Cytochrome c1, transmembrane anchor, C-terminal"/>
    <property type="match status" value="1"/>
</dbReference>
<dbReference type="Gene3D" id="3.40.50.720">
    <property type="entry name" value="NAD(P)-binding Rossmann-like Domain"/>
    <property type="match status" value="2"/>
</dbReference>
<feature type="binding site" evidence="10">
    <location>
        <position position="338"/>
    </location>
    <ligand>
        <name>substrate</name>
    </ligand>
</feature>
<dbReference type="InterPro" id="IPR017476">
    <property type="entry name" value="UDP-Glc/GDP-Man"/>
</dbReference>
<evidence type="ECO:0000259" key="12">
    <source>
        <dbReference type="SMART" id="SM00984"/>
    </source>
</evidence>
<dbReference type="Pfam" id="PF03720">
    <property type="entry name" value="UDPG_MGDP_dh_C"/>
    <property type="match status" value="1"/>
</dbReference>
<comment type="similarity">
    <text evidence="2 8">Belongs to the UDP-glucose/GDP-mannose dehydrogenase family.</text>
</comment>
<dbReference type="GO" id="GO:0006065">
    <property type="term" value="P:UDP-glucuronate biosynthetic process"/>
    <property type="evidence" value="ECO:0007669"/>
    <property type="project" value="UniProtKB-UniPathway"/>
</dbReference>
<dbReference type="GO" id="GO:0051287">
    <property type="term" value="F:NAD binding"/>
    <property type="evidence" value="ECO:0007669"/>
    <property type="project" value="InterPro"/>
</dbReference>
<evidence type="ECO:0000256" key="2">
    <source>
        <dbReference type="ARBA" id="ARBA00006601"/>
    </source>
</evidence>
<reference evidence="13 14" key="2">
    <citation type="journal article" date="2014" name="Genome Announc.">
        <title>Complete Genome Sequence of Coprothermobacter proteolyticus DSM 5265.</title>
        <authorList>
            <person name="Alexiev A."/>
            <person name="Coil D.A."/>
            <person name="Badger J.H."/>
            <person name="Enticknap J."/>
            <person name="Ward N."/>
            <person name="Robb F.T."/>
            <person name="Eisen J.A."/>
        </authorList>
    </citation>
    <scope>NUCLEOTIDE SEQUENCE [LARGE SCALE GENOMIC DNA]</scope>
    <source>
        <strain evidence="14">ATCC 35245 / DSM 5265 / OCM 4 / BT</strain>
    </source>
</reference>
<dbReference type="SMART" id="SM00984">
    <property type="entry name" value="UDPG_MGDP_dh_C"/>
    <property type="match status" value="1"/>
</dbReference>
<dbReference type="PIRSF" id="PIRSF000124">
    <property type="entry name" value="UDPglc_GDPman_dh"/>
    <property type="match status" value="1"/>
</dbReference>
<dbReference type="EC" id="1.1.1.22" evidence="3 8"/>
<dbReference type="STRING" id="309798.COPRO5265_0430"/>
<evidence type="ECO:0000256" key="7">
    <source>
        <dbReference type="ARBA" id="ARBA00047473"/>
    </source>
</evidence>
<feature type="active site" description="Nucleophile" evidence="9">
    <location>
        <position position="278"/>
    </location>
</feature>
<dbReference type="EMBL" id="CP001145">
    <property type="protein sequence ID" value="ACI17801.1"/>
    <property type="molecule type" value="Genomic_DNA"/>
</dbReference>
<evidence type="ECO:0000256" key="9">
    <source>
        <dbReference type="PIRSR" id="PIRSR500134-1"/>
    </source>
</evidence>
<dbReference type="RefSeq" id="WP_012544453.1">
    <property type="nucleotide sequence ID" value="NC_011295.1"/>
</dbReference>
<dbReference type="OrthoDB" id="9803238at2"/>
<feature type="binding site" evidence="11">
    <location>
        <position position="155"/>
    </location>
    <ligand>
        <name>NAD(+)</name>
        <dbReference type="ChEBI" id="CHEBI:57540"/>
    </ligand>
</feature>
<dbReference type="InterPro" id="IPR028357">
    <property type="entry name" value="UDPglc_DH_bac"/>
</dbReference>
<dbReference type="PANTHER" id="PTHR43750">
    <property type="entry name" value="UDP-GLUCOSE 6-DEHYDROGENASE TUAD"/>
    <property type="match status" value="1"/>
</dbReference>
<dbReference type="PANTHER" id="PTHR43750:SF3">
    <property type="entry name" value="UDP-GLUCOSE 6-DEHYDROGENASE TUAD"/>
    <property type="match status" value="1"/>
</dbReference>
<sequence length="450" mass="49484">MKITVIGGGYVGLTTGICFSYVGHDVDIVEKDHARFSALELGKLPIYEPGLDDLLQKSRSRITFSNKVNRALLNGSELIVIAVGTPPKDDGDADLTFLHAAVEEVISYLDRSAQAVVAIKSTVPVGTNDMLAEKFGLILAGHRVQFVSNPEFLREGHAVYDTLYPDRIVVGARDRDAVGVLREAYGPILQRSFVKPDFITDGTEKDLPYFIVTTPKSAELVKYASNAFLALKISYINEIAMLCEKVGANVRDVALGMGTDSRIGRSFLNAGIGWGGSCFPKDTSALIRTSEKHGSELSIVRAAVKVNDNMKDYFVKNVESTLGDLQGKTVAVLGLSFKPNTDDVRDSPAMELVDRLVKKGAVVKATDPIAIENARKVLPESDKVIYEEDVYKALEDVDCVLITTEWPHWSKLNFERMARIVRQKLIFDGRNCLDKELLEGLGFFYKGVGR</sequence>
<dbReference type="AlphaFoldDB" id="B5Y7P8"/>
<dbReference type="GO" id="GO:0003979">
    <property type="term" value="F:UDP-glucose 6-dehydrogenase activity"/>
    <property type="evidence" value="ECO:0007669"/>
    <property type="project" value="UniProtKB-EC"/>
</dbReference>
<gene>
    <name evidence="13" type="ordered locus">COPRO5265_0430</name>
</gene>
<keyword evidence="14" id="KW-1185">Reference proteome</keyword>
<reference evidence="14" key="1">
    <citation type="submission" date="2008-08" db="EMBL/GenBank/DDBJ databases">
        <title>The complete genome sequence of Coprothermobacter proteolyticus strain ATCC 5245 / DSM 5265 / BT.</title>
        <authorList>
            <person name="Dodson R.J."/>
            <person name="Durkin A.S."/>
            <person name="Wu M."/>
            <person name="Eisen J."/>
            <person name="Sutton G."/>
        </authorList>
    </citation>
    <scope>NUCLEOTIDE SEQUENCE [LARGE SCALE GENOMIC DNA]</scope>
    <source>
        <strain evidence="14">ATCC 35245 / DSM 5265 / OCM 4 / BT</strain>
    </source>
</reference>
<dbReference type="InterPro" id="IPR036220">
    <property type="entry name" value="UDP-Glc/GDP-Man_DH_C_sf"/>
</dbReference>
<dbReference type="UniPathway" id="UPA00038">
    <property type="reaction ID" value="UER00491"/>
</dbReference>
<dbReference type="SUPFAM" id="SSF51735">
    <property type="entry name" value="NAD(P)-binding Rossmann-fold domains"/>
    <property type="match status" value="1"/>
</dbReference>
<dbReference type="SUPFAM" id="SSF52413">
    <property type="entry name" value="UDP-glucose/GDP-mannose dehydrogenase C-terminal domain"/>
    <property type="match status" value="1"/>
</dbReference>
<dbReference type="InterPro" id="IPR014026">
    <property type="entry name" value="UDP-Glc/GDP-Man_DH_dimer"/>
</dbReference>
<proteinExistence type="inferred from homology"/>
<feature type="binding site" evidence="10">
    <location>
        <position position="222"/>
    </location>
    <ligand>
        <name>substrate</name>
    </ligand>
</feature>
<keyword evidence="6 8" id="KW-0520">NAD</keyword>
<evidence type="ECO:0000256" key="4">
    <source>
        <dbReference type="ARBA" id="ARBA00015132"/>
    </source>
</evidence>
<feature type="binding site" evidence="10">
    <location>
        <position position="275"/>
    </location>
    <ligand>
        <name>substrate</name>
    </ligand>
</feature>
<dbReference type="Pfam" id="PF03721">
    <property type="entry name" value="UDPG_MGDP_dh_N"/>
    <property type="match status" value="1"/>
</dbReference>
<evidence type="ECO:0000313" key="14">
    <source>
        <dbReference type="Proteomes" id="UP000001732"/>
    </source>
</evidence>
<dbReference type="HOGENOM" id="CLU_023810_1_2_9"/>
<dbReference type="KEGG" id="cpo:COPRO5265_0430"/>
<organism evidence="13 14">
    <name type="scientific">Coprothermobacter proteolyticus (strain ATCC 35245 / DSM 5265 / OCM 4 / BT)</name>
    <dbReference type="NCBI Taxonomy" id="309798"/>
    <lineage>
        <taxon>Bacteria</taxon>
        <taxon>Pseudomonadati</taxon>
        <taxon>Coprothermobacterota</taxon>
        <taxon>Coprothermobacteria</taxon>
        <taxon>Coprothermobacterales</taxon>
        <taxon>Coprothermobacteraceae</taxon>
        <taxon>Coprothermobacter</taxon>
    </lineage>
</organism>
<dbReference type="eggNOG" id="COG1004">
    <property type="taxonomic scope" value="Bacteria"/>
</dbReference>
<comment type="pathway">
    <text evidence="1">Nucleotide-sugar biosynthesis; UDP-alpha-D-glucuronate biosynthesis; UDP-alpha-D-glucuronate from UDP-alpha-D-glucose: step 1/1.</text>
</comment>
<feature type="binding site" evidence="11">
    <location>
        <position position="85"/>
    </location>
    <ligand>
        <name>NAD(+)</name>
        <dbReference type="ChEBI" id="CHEBI:57540"/>
    </ligand>
</feature>
<dbReference type="InterPro" id="IPR014027">
    <property type="entry name" value="UDP-Glc/GDP-Man_DH_C"/>
</dbReference>
<dbReference type="PIRSF" id="PIRSF500134">
    <property type="entry name" value="UDPglc_DH_bac"/>
    <property type="match status" value="1"/>
</dbReference>
<evidence type="ECO:0000256" key="3">
    <source>
        <dbReference type="ARBA" id="ARBA00012954"/>
    </source>
</evidence>
<dbReference type="Pfam" id="PF00984">
    <property type="entry name" value="UDPG_MGDP_dh"/>
    <property type="match status" value="1"/>
</dbReference>
<dbReference type="NCBIfam" id="TIGR03026">
    <property type="entry name" value="NDP-sugDHase"/>
    <property type="match status" value="1"/>
</dbReference>
<feature type="binding site" evidence="10">
    <location>
        <begin position="152"/>
        <end position="155"/>
    </location>
    <ligand>
        <name>substrate</name>
    </ligand>
</feature>
<comment type="catalytic activity">
    <reaction evidence="7 8">
        <text>UDP-alpha-D-glucose + 2 NAD(+) + H2O = UDP-alpha-D-glucuronate + 2 NADH + 3 H(+)</text>
        <dbReference type="Rhea" id="RHEA:23596"/>
        <dbReference type="ChEBI" id="CHEBI:15377"/>
        <dbReference type="ChEBI" id="CHEBI:15378"/>
        <dbReference type="ChEBI" id="CHEBI:57540"/>
        <dbReference type="ChEBI" id="CHEBI:57945"/>
        <dbReference type="ChEBI" id="CHEBI:58052"/>
        <dbReference type="ChEBI" id="CHEBI:58885"/>
        <dbReference type="EC" id="1.1.1.22"/>
    </reaction>
</comment>
<keyword evidence="5 8" id="KW-0560">Oxidoreductase</keyword>
<feature type="binding site" evidence="10">
    <location>
        <begin position="267"/>
        <end position="271"/>
    </location>
    <ligand>
        <name>substrate</name>
    </ligand>
</feature>
<evidence type="ECO:0000256" key="8">
    <source>
        <dbReference type="PIRNR" id="PIRNR000124"/>
    </source>
</evidence>
<evidence type="ECO:0000256" key="10">
    <source>
        <dbReference type="PIRSR" id="PIRSR500134-2"/>
    </source>
</evidence>
<name>B5Y7P8_COPPD</name>